<reference evidence="2" key="1">
    <citation type="journal article" date="2014" name="Int. J. Syst. Evol. Microbiol.">
        <title>Complete genome sequence of Corynebacterium casei LMG S-19264T (=DSM 44701T), isolated from a smear-ripened cheese.</title>
        <authorList>
            <consortium name="US DOE Joint Genome Institute (JGI-PGF)"/>
            <person name="Walter F."/>
            <person name="Albersmeier A."/>
            <person name="Kalinowski J."/>
            <person name="Ruckert C."/>
        </authorList>
    </citation>
    <scope>NUCLEOTIDE SEQUENCE</scope>
    <source>
        <strain evidence="2">VKM Ac-1401</strain>
    </source>
</reference>
<keyword evidence="1" id="KW-0812">Transmembrane</keyword>
<evidence type="ECO:0000313" key="2">
    <source>
        <dbReference type="EMBL" id="GLJ76802.1"/>
    </source>
</evidence>
<keyword evidence="3" id="KW-1185">Reference proteome</keyword>
<evidence type="ECO:0000313" key="3">
    <source>
        <dbReference type="Proteomes" id="UP001142372"/>
    </source>
</evidence>
<sequence>MEMDYPGMLTTVIGSTFAASVGAYLSARFGSRQRERAEANELRRSTANLLIERLADLKALLRSAEHTRDVSVWRATIEATYDAFDDARHRLPPRLRHVKRSLRYAIGEATALSFVDHWRSGDDDSDGMADYNYRWTTYAIDFVDVVTDSIRRWRDSDARVADKVKVPDFDAWLRETERYVPGGSATDRK</sequence>
<gene>
    <name evidence="2" type="ORF">GCM10017584_23760</name>
</gene>
<keyword evidence="1" id="KW-1133">Transmembrane helix</keyword>
<dbReference type="RefSeq" id="WP_271177462.1">
    <property type="nucleotide sequence ID" value="NZ_BAAAJO010000009.1"/>
</dbReference>
<accession>A0A9W6M0J6</accession>
<evidence type="ECO:0000256" key="1">
    <source>
        <dbReference type="SAM" id="Phobius"/>
    </source>
</evidence>
<dbReference type="Proteomes" id="UP001142372">
    <property type="component" value="Unassembled WGS sequence"/>
</dbReference>
<protein>
    <submittedName>
        <fullName evidence="2">Uncharacterized protein</fullName>
    </submittedName>
</protein>
<keyword evidence="1" id="KW-0472">Membrane</keyword>
<proteinExistence type="predicted"/>
<name>A0A9W6M0J6_9MICO</name>
<dbReference type="EMBL" id="BSEN01000011">
    <property type="protein sequence ID" value="GLJ76802.1"/>
    <property type="molecule type" value="Genomic_DNA"/>
</dbReference>
<dbReference type="AlphaFoldDB" id="A0A9W6M0J6"/>
<comment type="caution">
    <text evidence="2">The sequence shown here is derived from an EMBL/GenBank/DDBJ whole genome shotgun (WGS) entry which is preliminary data.</text>
</comment>
<organism evidence="2 3">
    <name type="scientific">Leifsonia poae</name>
    <dbReference type="NCBI Taxonomy" id="110933"/>
    <lineage>
        <taxon>Bacteria</taxon>
        <taxon>Bacillati</taxon>
        <taxon>Actinomycetota</taxon>
        <taxon>Actinomycetes</taxon>
        <taxon>Micrococcales</taxon>
        <taxon>Microbacteriaceae</taxon>
        <taxon>Leifsonia</taxon>
    </lineage>
</organism>
<reference evidence="2" key="2">
    <citation type="submission" date="2023-01" db="EMBL/GenBank/DDBJ databases">
        <authorList>
            <person name="Sun Q."/>
            <person name="Evtushenko L."/>
        </authorList>
    </citation>
    <scope>NUCLEOTIDE SEQUENCE</scope>
    <source>
        <strain evidence="2">VKM Ac-1401</strain>
    </source>
</reference>
<feature type="transmembrane region" description="Helical" evidence="1">
    <location>
        <begin position="6"/>
        <end position="27"/>
    </location>
</feature>